<dbReference type="EMBL" id="OV725081">
    <property type="protein sequence ID" value="CAH1402444.1"/>
    <property type="molecule type" value="Genomic_DNA"/>
</dbReference>
<dbReference type="Gene3D" id="3.40.50.200">
    <property type="entry name" value="Peptidase S8/S53 domain"/>
    <property type="match status" value="1"/>
</dbReference>
<dbReference type="Pfam" id="PF00082">
    <property type="entry name" value="Peptidase_S8"/>
    <property type="match status" value="1"/>
</dbReference>
<dbReference type="GO" id="GO:0000139">
    <property type="term" value="C:Golgi membrane"/>
    <property type="evidence" value="ECO:0007669"/>
    <property type="project" value="TreeGrafter"/>
</dbReference>
<sequence>MWYLNRGSGLDMSVEGAWKEGITGKGIVVTILDDGLEKDHPDLKENYYENLNTQRDSKLIGKWKWGGGMASEPCREVGTQR</sequence>
<evidence type="ECO:0000256" key="3">
    <source>
        <dbReference type="ARBA" id="ARBA00022825"/>
    </source>
</evidence>
<reference evidence="6" key="1">
    <citation type="submission" date="2022-01" db="EMBL/GenBank/DDBJ databases">
        <authorList>
            <person name="King R."/>
        </authorList>
    </citation>
    <scope>NUCLEOTIDE SEQUENCE</scope>
</reference>
<dbReference type="AlphaFoldDB" id="A0A9P0MRL4"/>
<dbReference type="GO" id="GO:0005802">
    <property type="term" value="C:trans-Golgi network"/>
    <property type="evidence" value="ECO:0007669"/>
    <property type="project" value="TreeGrafter"/>
</dbReference>
<evidence type="ECO:0000256" key="2">
    <source>
        <dbReference type="ARBA" id="ARBA00022801"/>
    </source>
</evidence>
<evidence type="ECO:0000259" key="5">
    <source>
        <dbReference type="Pfam" id="PF00082"/>
    </source>
</evidence>
<dbReference type="PANTHER" id="PTHR42884">
    <property type="entry name" value="PROPROTEIN CONVERTASE SUBTILISIN/KEXIN-RELATED"/>
    <property type="match status" value="1"/>
</dbReference>
<dbReference type="SUPFAM" id="SSF52743">
    <property type="entry name" value="Subtilisin-like"/>
    <property type="match status" value="1"/>
</dbReference>
<keyword evidence="2" id="KW-0378">Hydrolase</keyword>
<dbReference type="InterPro" id="IPR023827">
    <property type="entry name" value="Peptidase_S8_Asp-AS"/>
</dbReference>
<dbReference type="GO" id="GO:0016486">
    <property type="term" value="P:peptide hormone processing"/>
    <property type="evidence" value="ECO:0007669"/>
    <property type="project" value="TreeGrafter"/>
</dbReference>
<keyword evidence="3" id="KW-0720">Serine protease</keyword>
<feature type="domain" description="Peptidase S8/S53" evidence="5">
    <location>
        <begin position="24"/>
        <end position="58"/>
    </location>
</feature>
<dbReference type="InterPro" id="IPR036852">
    <property type="entry name" value="Peptidase_S8/S53_dom_sf"/>
</dbReference>
<evidence type="ECO:0000256" key="1">
    <source>
        <dbReference type="ARBA" id="ARBA00022670"/>
    </source>
</evidence>
<name>A0A9P0MRL4_NEZVI</name>
<protein>
    <recommendedName>
        <fullName evidence="5">Peptidase S8/S53 domain-containing protein</fullName>
    </recommendedName>
</protein>
<keyword evidence="7" id="KW-1185">Reference proteome</keyword>
<comment type="similarity">
    <text evidence="4">Belongs to the peptidase S8 family.</text>
</comment>
<keyword evidence="1" id="KW-0645">Protease</keyword>
<dbReference type="PROSITE" id="PS51892">
    <property type="entry name" value="SUBTILASE"/>
    <property type="match status" value="1"/>
</dbReference>
<dbReference type="PANTHER" id="PTHR42884:SF3">
    <property type="entry name" value="FURIN-LIKE PROTEASE 1, ISOFORMS 1_1-X_2"/>
    <property type="match status" value="1"/>
</dbReference>
<comment type="caution">
    <text evidence="4">Lacks conserved residue(s) required for the propagation of feature annotation.</text>
</comment>
<gene>
    <name evidence="6" type="ORF">NEZAVI_LOCUS11264</name>
</gene>
<dbReference type="OrthoDB" id="300641at2759"/>
<evidence type="ECO:0000313" key="7">
    <source>
        <dbReference type="Proteomes" id="UP001152798"/>
    </source>
</evidence>
<organism evidence="6 7">
    <name type="scientific">Nezara viridula</name>
    <name type="common">Southern green stink bug</name>
    <name type="synonym">Cimex viridulus</name>
    <dbReference type="NCBI Taxonomy" id="85310"/>
    <lineage>
        <taxon>Eukaryota</taxon>
        <taxon>Metazoa</taxon>
        <taxon>Ecdysozoa</taxon>
        <taxon>Arthropoda</taxon>
        <taxon>Hexapoda</taxon>
        <taxon>Insecta</taxon>
        <taxon>Pterygota</taxon>
        <taxon>Neoptera</taxon>
        <taxon>Paraneoptera</taxon>
        <taxon>Hemiptera</taxon>
        <taxon>Heteroptera</taxon>
        <taxon>Panheteroptera</taxon>
        <taxon>Pentatomomorpha</taxon>
        <taxon>Pentatomoidea</taxon>
        <taxon>Pentatomidae</taxon>
        <taxon>Pentatominae</taxon>
        <taxon>Nezara</taxon>
    </lineage>
</organism>
<dbReference type="InterPro" id="IPR000209">
    <property type="entry name" value="Peptidase_S8/S53_dom"/>
</dbReference>
<evidence type="ECO:0000256" key="4">
    <source>
        <dbReference type="PROSITE-ProRule" id="PRU01240"/>
    </source>
</evidence>
<dbReference type="GO" id="GO:0004252">
    <property type="term" value="F:serine-type endopeptidase activity"/>
    <property type="evidence" value="ECO:0007669"/>
    <property type="project" value="InterPro"/>
</dbReference>
<evidence type="ECO:0000313" key="6">
    <source>
        <dbReference type="EMBL" id="CAH1402444.1"/>
    </source>
</evidence>
<dbReference type="Proteomes" id="UP001152798">
    <property type="component" value="Chromosome 5"/>
</dbReference>
<proteinExistence type="inferred from homology"/>
<dbReference type="PROSITE" id="PS00136">
    <property type="entry name" value="SUBTILASE_ASP"/>
    <property type="match status" value="1"/>
</dbReference>
<accession>A0A9P0MRL4</accession>